<sequence length="457" mass="50420">MQATVWGGAGEHGRSCYLIEHQGTRVLLDCGVKKEGEGEYPLIDPLLISKLDAVFLSHAHEDHSMAIPMLYQMGYQGKVWTTRATSRQLPAYFTAWKQYVASQQAKLPYEDEHIEAIDYAYIDEAASACEWLVITPALRVCWGRSGHLAGSIWLLLDIEGSVVFFSGDFTTESSLLAVDWPELPPLHQGLPDGADRDRQSDTDVQGGIQLSIIDAAYGTDAEAQAEKLDKLQLLIQAALAEGGMVLLPVPVYGRGQELLLWASVAFPDTRLIVEKEIAQAFEQLLQEPDWLQEEAVGRIAQFLKDPKVVVVETKEQREQAAATTSSSLVFTNDGMMQSAKSQWYYEHLSQQGRGSVILTGHLAKGSFAKQLLQAAQSKMQETDAGLCEGKRAVVPVHFLRFKVHQGVADVRAMLDAINSEQTLLVHANKQITDAVCVQLEMNGYRNIYSLTAGDTLS</sequence>
<evidence type="ECO:0000259" key="5">
    <source>
        <dbReference type="SMART" id="SM00849"/>
    </source>
</evidence>
<dbReference type="InterPro" id="IPR036866">
    <property type="entry name" value="RibonucZ/Hydroxyglut_hydro"/>
</dbReference>
<proteinExistence type="predicted"/>
<dbReference type="Gene3D" id="3.40.50.10890">
    <property type="match status" value="1"/>
</dbReference>
<dbReference type="Pfam" id="PF00753">
    <property type="entry name" value="Lactamase_B"/>
    <property type="match status" value="1"/>
</dbReference>
<dbReference type="SUPFAM" id="SSF56281">
    <property type="entry name" value="Metallo-hydrolase/oxidoreductase"/>
    <property type="match status" value="1"/>
</dbReference>
<feature type="domain" description="Metallo-beta-lactamase" evidence="5">
    <location>
        <begin position="13"/>
        <end position="208"/>
    </location>
</feature>
<evidence type="ECO:0000256" key="1">
    <source>
        <dbReference type="ARBA" id="ARBA00022801"/>
    </source>
</evidence>
<dbReference type="EMBL" id="JANQBD010000026">
    <property type="protein sequence ID" value="MCR8635301.1"/>
    <property type="molecule type" value="Genomic_DNA"/>
</dbReference>
<dbReference type="RefSeq" id="WP_258216844.1">
    <property type="nucleotide sequence ID" value="NZ_JANQBD010000026.1"/>
</dbReference>
<comment type="caution">
    <text evidence="7">The sequence shown here is derived from an EMBL/GenBank/DDBJ whole genome shotgun (WGS) entry which is preliminary data.</text>
</comment>
<accession>A0ABT1YQ43</accession>
<dbReference type="PANTHER" id="PTHR11203:SF37">
    <property type="entry name" value="INTEGRATOR COMPLEX SUBUNIT 11"/>
    <property type="match status" value="1"/>
</dbReference>
<dbReference type="SMART" id="SM00849">
    <property type="entry name" value="Lactamase_B"/>
    <property type="match status" value="1"/>
</dbReference>
<protein>
    <submittedName>
        <fullName evidence="7">MBL fold metallo-hydrolase</fullName>
    </submittedName>
</protein>
<dbReference type="PANTHER" id="PTHR11203">
    <property type="entry name" value="CLEAVAGE AND POLYADENYLATION SPECIFICITY FACTOR FAMILY MEMBER"/>
    <property type="match status" value="1"/>
</dbReference>
<organism evidence="7 8">
    <name type="scientific">Paenibacillus radicis</name>
    <name type="common">ex Xue et al. 2023</name>
    <dbReference type="NCBI Taxonomy" id="2972489"/>
    <lineage>
        <taxon>Bacteria</taxon>
        <taxon>Bacillati</taxon>
        <taxon>Bacillota</taxon>
        <taxon>Bacilli</taxon>
        <taxon>Bacillales</taxon>
        <taxon>Paenibacillaceae</taxon>
        <taxon>Paenibacillus</taxon>
    </lineage>
</organism>
<evidence type="ECO:0000313" key="8">
    <source>
        <dbReference type="Proteomes" id="UP001300012"/>
    </source>
</evidence>
<gene>
    <name evidence="7" type="ORF">NV381_29280</name>
</gene>
<dbReference type="InterPro" id="IPR022712">
    <property type="entry name" value="Beta_Casp"/>
</dbReference>
<dbReference type="Pfam" id="PF10996">
    <property type="entry name" value="Beta-Casp"/>
    <property type="match status" value="1"/>
</dbReference>
<evidence type="ECO:0000256" key="4">
    <source>
        <dbReference type="ARBA" id="ARBA00048505"/>
    </source>
</evidence>
<dbReference type="SMART" id="SM01027">
    <property type="entry name" value="Beta-Casp"/>
    <property type="match status" value="1"/>
</dbReference>
<reference evidence="7 8" key="1">
    <citation type="submission" date="2022-08" db="EMBL/GenBank/DDBJ databases">
        <title>Paenibacillus endoradicis sp. nov., Paenibacillus radicibacter sp. nov and Paenibacillus pararadicis sp. nov., three cold-adapted plant growth-promoting bacteria isolated from root of Larix gmelinii in Great Khingan.</title>
        <authorList>
            <person name="Xue H."/>
        </authorList>
    </citation>
    <scope>NUCLEOTIDE SEQUENCE [LARGE SCALE GENOMIC DNA]</scope>
    <source>
        <strain evidence="7 8">N5-1-1-5</strain>
    </source>
</reference>
<name>A0ABT1YQ43_9BACL</name>
<dbReference type="CDD" id="cd16295">
    <property type="entry name" value="TTHA0252-CPSF-like_MBL-fold"/>
    <property type="match status" value="1"/>
</dbReference>
<dbReference type="InterPro" id="IPR001279">
    <property type="entry name" value="Metallo-B-lactamas"/>
</dbReference>
<evidence type="ECO:0000256" key="2">
    <source>
        <dbReference type="ARBA" id="ARBA00034221"/>
    </source>
</evidence>
<comment type="catalytic activity">
    <reaction evidence="2">
        <text>3',5'-cyclic CMP + H2O = CMP + H(+)</text>
        <dbReference type="Rhea" id="RHEA:72675"/>
        <dbReference type="ChEBI" id="CHEBI:15377"/>
        <dbReference type="ChEBI" id="CHEBI:15378"/>
        <dbReference type="ChEBI" id="CHEBI:58003"/>
        <dbReference type="ChEBI" id="CHEBI:60377"/>
    </reaction>
    <physiologicalReaction direction="left-to-right" evidence="2">
        <dbReference type="Rhea" id="RHEA:72676"/>
    </physiologicalReaction>
</comment>
<dbReference type="InterPro" id="IPR050698">
    <property type="entry name" value="MBL"/>
</dbReference>
<comment type="catalytic activity">
    <reaction evidence="4">
        <text>3',5'-cyclic UMP + H2O = UMP + H(+)</text>
        <dbReference type="Rhea" id="RHEA:70575"/>
        <dbReference type="ChEBI" id="CHEBI:15377"/>
        <dbReference type="ChEBI" id="CHEBI:15378"/>
        <dbReference type="ChEBI" id="CHEBI:57865"/>
        <dbReference type="ChEBI" id="CHEBI:184387"/>
    </reaction>
    <physiologicalReaction direction="left-to-right" evidence="4">
        <dbReference type="Rhea" id="RHEA:70576"/>
    </physiologicalReaction>
</comment>
<keyword evidence="1" id="KW-0378">Hydrolase</keyword>
<evidence type="ECO:0000256" key="3">
    <source>
        <dbReference type="ARBA" id="ARBA00034301"/>
    </source>
</evidence>
<keyword evidence="8" id="KW-1185">Reference proteome</keyword>
<evidence type="ECO:0000259" key="6">
    <source>
        <dbReference type="SMART" id="SM01027"/>
    </source>
</evidence>
<dbReference type="Proteomes" id="UP001300012">
    <property type="component" value="Unassembled WGS sequence"/>
</dbReference>
<dbReference type="Gene3D" id="3.60.15.10">
    <property type="entry name" value="Ribonuclease Z/Hydroxyacylglutathione hydrolase-like"/>
    <property type="match status" value="1"/>
</dbReference>
<evidence type="ECO:0000313" key="7">
    <source>
        <dbReference type="EMBL" id="MCR8635301.1"/>
    </source>
</evidence>
<feature type="domain" description="Beta-Casp" evidence="6">
    <location>
        <begin position="255"/>
        <end position="371"/>
    </location>
</feature>
<comment type="function">
    <text evidence="3">Counteracts the endogenous Pycsar antiviral defense system. Phosphodiesterase that enables metal-dependent hydrolysis of host cyclic nucleotide Pycsar defense signals such as cCMP and cUMP.</text>
</comment>